<accession>A0A0J9X723</accession>
<feature type="region of interest" description="Disordered" evidence="1">
    <location>
        <begin position="692"/>
        <end position="743"/>
    </location>
</feature>
<evidence type="ECO:0000313" key="2">
    <source>
        <dbReference type="EMBL" id="CDO52953.1"/>
    </source>
</evidence>
<reference evidence="2" key="1">
    <citation type="submission" date="2014-03" db="EMBL/GenBank/DDBJ databases">
        <authorList>
            <person name="Casaregola S."/>
        </authorList>
    </citation>
    <scope>NUCLEOTIDE SEQUENCE [LARGE SCALE GENOMIC DNA]</scope>
    <source>
        <strain evidence="2">CLIB 918</strain>
    </source>
</reference>
<dbReference type="EMBL" id="CCBN010000004">
    <property type="protein sequence ID" value="CDO52953.1"/>
    <property type="molecule type" value="Genomic_DNA"/>
</dbReference>
<evidence type="ECO:0000256" key="1">
    <source>
        <dbReference type="SAM" id="MobiDB-lite"/>
    </source>
</evidence>
<feature type="compositionally biased region" description="Polar residues" evidence="1">
    <location>
        <begin position="167"/>
        <end position="176"/>
    </location>
</feature>
<feature type="compositionally biased region" description="Polar residues" evidence="1">
    <location>
        <begin position="202"/>
        <end position="211"/>
    </location>
</feature>
<dbReference type="Proteomes" id="UP000242525">
    <property type="component" value="Unassembled WGS sequence"/>
</dbReference>
<dbReference type="AlphaFoldDB" id="A0A0J9X723"/>
<feature type="region of interest" description="Disordered" evidence="1">
    <location>
        <begin position="35"/>
        <end position="75"/>
    </location>
</feature>
<dbReference type="Pfam" id="PF08737">
    <property type="entry name" value="Rgp1"/>
    <property type="match status" value="1"/>
</dbReference>
<dbReference type="STRING" id="1173061.A0A0J9X723"/>
<evidence type="ECO:0000313" key="3">
    <source>
        <dbReference type="Proteomes" id="UP000242525"/>
    </source>
</evidence>
<proteinExistence type="predicted"/>
<comment type="caution">
    <text evidence="2">The sequence shown here is derived from an EMBL/GenBank/DDBJ whole genome shotgun (WGS) entry which is preliminary data.</text>
</comment>
<organism evidence="2 3">
    <name type="scientific">Geotrichum candidum</name>
    <name type="common">Oospora lactis</name>
    <name type="synonym">Dipodascus geotrichum</name>
    <dbReference type="NCBI Taxonomy" id="1173061"/>
    <lineage>
        <taxon>Eukaryota</taxon>
        <taxon>Fungi</taxon>
        <taxon>Dikarya</taxon>
        <taxon>Ascomycota</taxon>
        <taxon>Saccharomycotina</taxon>
        <taxon>Dipodascomycetes</taxon>
        <taxon>Dipodascales</taxon>
        <taxon>Dipodascaceae</taxon>
        <taxon>Geotrichum</taxon>
    </lineage>
</organism>
<sequence>MLMPLPSRLSSTVQVEITFENPVVFAGQPVNAIITFRNPNEPPPAPLDTVNASSQKEDGGQQGQQDDSGEKPFVTPTRTRFNRAMSAASTPPHIEPHNNITKAHPSHSPLAPALPPLSIPQSSGSSNISAASSPLASPLPVINPVDTSFLSDDDSSSPSTPTTQLSWESRLSSHLPNSIRDLYRDTNSSAPDIHNNGPLPRQSPSGSSLSPMDTPLYSAAGTPRWSSRSGRHLQHQLTRSGSTYIQSQKSAKLTHGLLMGYVQLQGYYVLDEELINTEEFAHVKNQGVVVGPNGGIGYKSQSSGGLLQGLASGLGSLLQIRDSDSNSSSEGLGRRVSFGRSSKRSRYSSSRLINGKNDAIPIFSTPQSLLFVDLKLSPGESKSFSYKLELPPSLPPSCRAKSIRIHYNLVIGIQKLDSRGRPQPKTTLVPFRVFPHVDKYGQQYTHDLQTPIVLQKDQASVVQLPSDRYLSSEKIFGKAVADHPDSVENGRASFVSHIEGLFSSDPNVRNQLLSQQIDLQAAPKNRKTTTQDNIDFFCRYHHTFDNVKPMRSRFDIGRAGRRIATVILSKPVYRVGENIVFVVEYANADLKCFHITASLETEEFISQDVLRKREDPGDITRRVYSQSTMSTYSLNKSTFEFAIPATATPQFSTSSIALKWNLKLDFITSPTDASSVAAATDNNSHRTVADDHEAVNASVPKPSTVADGYNNNSRRVGSSSASMSSRRASHYRHRSTSSVSTIATTGAASSRNIEFPDDPCSAMHVLHFNDQGLIAGTKETIACESFHCKIPIMVLPTNQDISALLEHTVSATRVLSM</sequence>
<dbReference type="OrthoDB" id="1918at2759"/>
<dbReference type="InterPro" id="IPR014848">
    <property type="entry name" value="Rgp1"/>
</dbReference>
<dbReference type="PANTHER" id="PTHR12507">
    <property type="entry name" value="REDUCED GROWTH PHENOTYPE 1 RGP1, YEAST -RELATED"/>
    <property type="match status" value="1"/>
</dbReference>
<feature type="region of interest" description="Disordered" evidence="1">
    <location>
        <begin position="87"/>
        <end position="229"/>
    </location>
</feature>
<protein>
    <submittedName>
        <fullName evidence="2">Similar to Saccharomyces cerevisiae YDR137W RGP1 Subunit of a Golgi membrane exchange factor (Ric1p-Rgp1p) that catalyzes nucleotide exchange on Ypt6p</fullName>
    </submittedName>
</protein>
<keyword evidence="3" id="KW-1185">Reference proteome</keyword>
<gene>
    <name evidence="2" type="ORF">BN980_GECA04s02023g</name>
</gene>
<feature type="compositionally biased region" description="Low complexity" evidence="1">
    <location>
        <begin position="713"/>
        <end position="726"/>
    </location>
</feature>
<feature type="compositionally biased region" description="Low complexity" evidence="1">
    <location>
        <begin position="119"/>
        <end position="166"/>
    </location>
</feature>
<name>A0A0J9X723_GEOCN</name>